<protein>
    <recommendedName>
        <fullName evidence="2">BTB domain-containing protein</fullName>
    </recommendedName>
</protein>
<dbReference type="AlphaFoldDB" id="A0A814KAH9"/>
<dbReference type="PANTHER" id="PTHR45632">
    <property type="entry name" value="LD33804P"/>
    <property type="match status" value="1"/>
</dbReference>
<name>A0A814KAH9_9BILA</name>
<sequence>MSYTQSWTDESTTIPTNSSEDQEKTNSSNYSTENRDNRKAINKDLYKICTEQIIVHRWFLSDIQSLNNQKQDFYLQSSSFGCTGENGVLQWIIRFYPKASKNKPSFSFIDHNECCTKVNNNSALNEISKHDDNAHQNLFNTLRNMINNKENQNSLSYIESFNQLLNEILLKPISNIEHSITTTNEHFEKVISSEKTVHIPILNHDILKTLPQYSITTSEEESSSDDKSYCAFEILKVNGYEQTSQTLFETNYQVFEIADDGILNLLKTEGRHQVHFNRALIILPHDTIFSISSNNILFSIKLIIYECSSTIDNCQSMSYHNKIIKNLSFEQPLHSNISSGDTNKFYNYNPMIELSIGNIYWLMSMNKLFTDIIIYSSDNQEFHVHRLILYTACEKFTKFISINQQMNKIQLDFINGINLKRILKYIYTGEIEICIGEFLIDEIRDLLNAADLFELFHLKNILTKKCLNHITQKNCFELLQLADDKQMKILKNRILTFLCQEYPQETFVNLLRLNHLQKSIIENNIKKKKQQP</sequence>
<dbReference type="EMBL" id="CAJNOH010000469">
    <property type="protein sequence ID" value="CAF1049829.1"/>
    <property type="molecule type" value="Genomic_DNA"/>
</dbReference>
<dbReference type="Proteomes" id="UP000663870">
    <property type="component" value="Unassembled WGS sequence"/>
</dbReference>
<organism evidence="3 5">
    <name type="scientific">Rotaria sordida</name>
    <dbReference type="NCBI Taxonomy" id="392033"/>
    <lineage>
        <taxon>Eukaryota</taxon>
        <taxon>Metazoa</taxon>
        <taxon>Spiralia</taxon>
        <taxon>Gnathifera</taxon>
        <taxon>Rotifera</taxon>
        <taxon>Eurotatoria</taxon>
        <taxon>Bdelloidea</taxon>
        <taxon>Philodinida</taxon>
        <taxon>Philodinidae</taxon>
        <taxon>Rotaria</taxon>
    </lineage>
</organism>
<dbReference type="Proteomes" id="UP000663854">
    <property type="component" value="Unassembled WGS sequence"/>
</dbReference>
<dbReference type="EMBL" id="CAJNOL010000932">
    <property type="protein sequence ID" value="CAF1242618.1"/>
    <property type="molecule type" value="Genomic_DNA"/>
</dbReference>
<proteinExistence type="predicted"/>
<evidence type="ECO:0000259" key="2">
    <source>
        <dbReference type="PROSITE" id="PS50097"/>
    </source>
</evidence>
<gene>
    <name evidence="4" type="ORF">JXQ802_LOCUS26543</name>
    <name evidence="3" type="ORF">PYM288_LOCUS17086</name>
</gene>
<accession>A0A814KAH9</accession>
<feature type="domain" description="BTB" evidence="2">
    <location>
        <begin position="370"/>
        <end position="435"/>
    </location>
</feature>
<dbReference type="Pfam" id="PF00651">
    <property type="entry name" value="BTB"/>
    <property type="match status" value="1"/>
</dbReference>
<dbReference type="PROSITE" id="PS50097">
    <property type="entry name" value="BTB"/>
    <property type="match status" value="1"/>
</dbReference>
<feature type="compositionally biased region" description="Polar residues" evidence="1">
    <location>
        <begin position="1"/>
        <end position="32"/>
    </location>
</feature>
<evidence type="ECO:0000313" key="3">
    <source>
        <dbReference type="EMBL" id="CAF1049829.1"/>
    </source>
</evidence>
<evidence type="ECO:0000313" key="6">
    <source>
        <dbReference type="Proteomes" id="UP000663870"/>
    </source>
</evidence>
<evidence type="ECO:0000256" key="1">
    <source>
        <dbReference type="SAM" id="MobiDB-lite"/>
    </source>
</evidence>
<dbReference type="Gene3D" id="3.30.710.10">
    <property type="entry name" value="Potassium Channel Kv1.1, Chain A"/>
    <property type="match status" value="1"/>
</dbReference>
<reference evidence="3" key="1">
    <citation type="submission" date="2021-02" db="EMBL/GenBank/DDBJ databases">
        <authorList>
            <person name="Nowell W R."/>
        </authorList>
    </citation>
    <scope>NUCLEOTIDE SEQUENCE</scope>
</reference>
<dbReference type="SUPFAM" id="SSF54695">
    <property type="entry name" value="POZ domain"/>
    <property type="match status" value="1"/>
</dbReference>
<dbReference type="SMART" id="SM00225">
    <property type="entry name" value="BTB"/>
    <property type="match status" value="1"/>
</dbReference>
<comment type="caution">
    <text evidence="3">The sequence shown here is derived from an EMBL/GenBank/DDBJ whole genome shotgun (WGS) entry which is preliminary data.</text>
</comment>
<dbReference type="CDD" id="cd18186">
    <property type="entry name" value="BTB_POZ_ZBTB_KLHL-like"/>
    <property type="match status" value="1"/>
</dbReference>
<evidence type="ECO:0000313" key="5">
    <source>
        <dbReference type="Proteomes" id="UP000663854"/>
    </source>
</evidence>
<dbReference type="InterPro" id="IPR011333">
    <property type="entry name" value="SKP1/BTB/POZ_sf"/>
</dbReference>
<feature type="region of interest" description="Disordered" evidence="1">
    <location>
        <begin position="1"/>
        <end position="35"/>
    </location>
</feature>
<dbReference type="InterPro" id="IPR000210">
    <property type="entry name" value="BTB/POZ_dom"/>
</dbReference>
<evidence type="ECO:0000313" key="4">
    <source>
        <dbReference type="EMBL" id="CAF1242618.1"/>
    </source>
</evidence>
<keyword evidence="6" id="KW-1185">Reference proteome</keyword>